<evidence type="ECO:0000256" key="1">
    <source>
        <dbReference type="SAM" id="MobiDB-lite"/>
    </source>
</evidence>
<sequence length="548" mass="57486">MASSPLHGNDPAKPGQDPRSAAPSRNSGYHPAFIEEMRSKGMELVNLEDGDALSTPPQQPTRNLVRKLTGPPIQRAVGQQSSGTDPAIMAPKPRLTKQQAAALTPRNLPSPKPKNSTKPSSSSAPSHNGMPSVAGHGKRDAASPPPGPQPQAKKPPMRVGGGAGFNGLPPGQQLPHLPKHMDPNARNANNRSLGIGRGGVRPNQTASPGRNSPMMNPGGGGVSDGGGMNMTPAMSHNMLNNQMGSGQGGGGGPISMPMHPINMNTPFFNQGYNMPPPMGYPSPMGIGGGPMQIPPQLFHNIVEAVLVRCHNDPMFKGWEERIVHLETHLRAMREAFAKKKKLATPSPAITITSGGGEAGQLPAASTTGGVGASGGADLASKKRADDASGGNDDAATTIANLKAEMEILQAENDRLLQAVTEAHHSRDTADNNNNNNDKIDPPFTFGQHEANIYGPQPPPPGPRPGPTFRGAGTDNYGIIWALTNPANVPNELQRQLLALDVPVPPMMTPRVKAAFERVMGALRELESVRDQLVGVEADIREAEVEGVG</sequence>
<organism evidence="2 3">
    <name type="scientific">Bombardia bombarda</name>
    <dbReference type="NCBI Taxonomy" id="252184"/>
    <lineage>
        <taxon>Eukaryota</taxon>
        <taxon>Fungi</taxon>
        <taxon>Dikarya</taxon>
        <taxon>Ascomycota</taxon>
        <taxon>Pezizomycotina</taxon>
        <taxon>Sordariomycetes</taxon>
        <taxon>Sordariomycetidae</taxon>
        <taxon>Sordariales</taxon>
        <taxon>Lasiosphaeriaceae</taxon>
        <taxon>Bombardia</taxon>
    </lineage>
</organism>
<feature type="region of interest" description="Disordered" evidence="1">
    <location>
        <begin position="340"/>
        <end position="392"/>
    </location>
</feature>
<feature type="compositionally biased region" description="Low complexity" evidence="1">
    <location>
        <begin position="107"/>
        <end position="132"/>
    </location>
</feature>
<comment type="caution">
    <text evidence="2">The sequence shown here is derived from an EMBL/GenBank/DDBJ whole genome shotgun (WGS) entry which is preliminary data.</text>
</comment>
<dbReference type="EMBL" id="JAULSR010000001">
    <property type="protein sequence ID" value="KAK0634857.1"/>
    <property type="molecule type" value="Genomic_DNA"/>
</dbReference>
<feature type="compositionally biased region" description="Polar residues" evidence="1">
    <location>
        <begin position="232"/>
        <end position="241"/>
    </location>
</feature>
<feature type="compositionally biased region" description="Low complexity" evidence="1">
    <location>
        <begin position="166"/>
        <end position="176"/>
    </location>
</feature>
<keyword evidence="3" id="KW-1185">Reference proteome</keyword>
<gene>
    <name evidence="2" type="ORF">B0T17DRAFT_611801</name>
</gene>
<dbReference type="Proteomes" id="UP001174934">
    <property type="component" value="Unassembled WGS sequence"/>
</dbReference>
<feature type="region of interest" description="Disordered" evidence="1">
    <location>
        <begin position="1"/>
        <end position="254"/>
    </location>
</feature>
<feature type="compositionally biased region" description="Gly residues" evidence="1">
    <location>
        <begin position="217"/>
        <end position="228"/>
    </location>
</feature>
<proteinExistence type="predicted"/>
<protein>
    <submittedName>
        <fullName evidence="2">Uncharacterized protein</fullName>
    </submittedName>
</protein>
<evidence type="ECO:0000313" key="3">
    <source>
        <dbReference type="Proteomes" id="UP001174934"/>
    </source>
</evidence>
<feature type="compositionally biased region" description="Pro residues" evidence="1">
    <location>
        <begin position="455"/>
        <end position="465"/>
    </location>
</feature>
<feature type="region of interest" description="Disordered" evidence="1">
    <location>
        <begin position="422"/>
        <end position="471"/>
    </location>
</feature>
<accession>A0AA39XK97</accession>
<reference evidence="2" key="1">
    <citation type="submission" date="2023-06" db="EMBL/GenBank/DDBJ databases">
        <title>Genome-scale phylogeny and comparative genomics of the fungal order Sordariales.</title>
        <authorList>
            <consortium name="Lawrence Berkeley National Laboratory"/>
            <person name="Hensen N."/>
            <person name="Bonometti L."/>
            <person name="Westerberg I."/>
            <person name="Brannstrom I.O."/>
            <person name="Guillou S."/>
            <person name="Cros-Aarteil S."/>
            <person name="Calhoun S."/>
            <person name="Haridas S."/>
            <person name="Kuo A."/>
            <person name="Mondo S."/>
            <person name="Pangilinan J."/>
            <person name="Riley R."/>
            <person name="LaButti K."/>
            <person name="Andreopoulos B."/>
            <person name="Lipzen A."/>
            <person name="Chen C."/>
            <person name="Yanf M."/>
            <person name="Daum C."/>
            <person name="Ng V."/>
            <person name="Clum A."/>
            <person name="Steindorff A."/>
            <person name="Ohm R."/>
            <person name="Martin F."/>
            <person name="Silar P."/>
            <person name="Natvig D."/>
            <person name="Lalanne C."/>
            <person name="Gautier V."/>
            <person name="Ament-velasquez S.L."/>
            <person name="Kruys A."/>
            <person name="Hutchinson M.I."/>
            <person name="Powell A.J."/>
            <person name="Barry K."/>
            <person name="Miller A.N."/>
            <person name="Grigoriev I.V."/>
            <person name="Debuchy R."/>
            <person name="Gladieux P."/>
            <person name="Thoren M.H."/>
            <person name="Johannesson H."/>
        </authorList>
    </citation>
    <scope>NUCLEOTIDE SEQUENCE</scope>
    <source>
        <strain evidence="2">SMH3391-2</strain>
    </source>
</reference>
<name>A0AA39XK97_9PEZI</name>
<dbReference type="AlphaFoldDB" id="A0AA39XK97"/>
<evidence type="ECO:0000313" key="2">
    <source>
        <dbReference type="EMBL" id="KAK0634857.1"/>
    </source>
</evidence>
<feature type="compositionally biased region" description="Polar residues" evidence="1">
    <location>
        <begin position="202"/>
        <end position="214"/>
    </location>
</feature>